<comment type="caution">
    <text evidence="7">The sequence shown here is derived from an EMBL/GenBank/DDBJ whole genome shotgun (WGS) entry which is preliminary data.</text>
</comment>
<evidence type="ECO:0000256" key="1">
    <source>
        <dbReference type="ARBA" id="ARBA00022741"/>
    </source>
</evidence>
<dbReference type="GO" id="GO:0004386">
    <property type="term" value="F:helicase activity"/>
    <property type="evidence" value="ECO:0007669"/>
    <property type="project" value="UniProtKB-KW"/>
</dbReference>
<evidence type="ECO:0000259" key="6">
    <source>
        <dbReference type="Pfam" id="PF13361"/>
    </source>
</evidence>
<gene>
    <name evidence="7" type="ORF">QOZ93_001094</name>
</gene>
<dbReference type="InterPro" id="IPR000212">
    <property type="entry name" value="DNA_helicase_UvrD/REP"/>
</dbReference>
<sequence>MAIMIPDSISNLENVTIGEKKVFKILKEILPEEYICWFELRVNKKYPDFIILGPDLGIVVLEVKDWEVGSIQKADLNKFELNTLGSCTNPLRQARDYMFHIVNKLKQDSFLVQKVGEYKGNLKFTYGYGVVFTKINKKSFNTVKLNNLFEPEIVLLQDDLNNIEKNRDSKLLKDILKNMLPTKFEFEKLNQSTINRIRGNLFEEVKLSQDNNEIFKVMNLEQENYAKALGYGHRIIRGVAGSGKTVILTCRAKYLKETHKDWNILVLCYNKTLAAFLKNSISGTEETNNIEVIHMHGWINKLSKKIGFKTAVYDEDITNNILQINESIIKELPKYDAILIDEGQDLEAEWFRFIVKNLRSPEHSHLVIALDGAQNLYNRKYTFKSLGIKAVGRTIILKENYRNTREILKLSNNILMDNVKSCGEDDNDFIIETNSIIRSGGTPKIVQCENFQDEIEHIINNIIDLKRKNIQYGDMAILYPYGKYKGMEYAKIIREKLKEKSIEYDILNKDYNKYSFNTDKNRLNISTIYSAKGLDFSVVFICGINDGLLKRKEASKKLLYVGMTRARDILNITYSVKNELTELITKDYKVLYEVNEIEEKDIQKEKIKDEPKGFLKKLINMFK</sequence>
<keyword evidence="1" id="KW-0547">Nucleotide-binding</keyword>
<protein>
    <submittedName>
        <fullName evidence="7">Superfamily I DNA and RNA helicase</fullName>
    </submittedName>
</protein>
<dbReference type="EMBL" id="JAUSWN010000007">
    <property type="protein sequence ID" value="MDQ0479353.1"/>
    <property type="molecule type" value="Genomic_DNA"/>
</dbReference>
<keyword evidence="2" id="KW-0378">Hydrolase</keyword>
<reference evidence="7 8" key="1">
    <citation type="submission" date="2023-07" db="EMBL/GenBank/DDBJ databases">
        <title>Genomic Encyclopedia of Type Strains, Phase IV (KMG-IV): sequencing the most valuable type-strain genomes for metagenomic binning, comparative biology and taxonomic classification.</title>
        <authorList>
            <person name="Goeker M."/>
        </authorList>
    </citation>
    <scope>NUCLEOTIDE SEQUENCE [LARGE SCALE GENOMIC DNA]</scope>
    <source>
        <strain evidence="7 8">DSM 1400</strain>
    </source>
</reference>
<dbReference type="PANTHER" id="PTHR11070:SF45">
    <property type="entry name" value="DNA 3'-5' HELICASE"/>
    <property type="match status" value="1"/>
</dbReference>
<keyword evidence="8" id="KW-1185">Reference proteome</keyword>
<dbReference type="PANTHER" id="PTHR11070">
    <property type="entry name" value="UVRD / RECB / PCRA DNA HELICASE FAMILY MEMBER"/>
    <property type="match status" value="1"/>
</dbReference>
<evidence type="ECO:0000313" key="7">
    <source>
        <dbReference type="EMBL" id="MDQ0479353.1"/>
    </source>
</evidence>
<dbReference type="Pfam" id="PF13361">
    <property type="entry name" value="UvrD_C"/>
    <property type="match status" value="2"/>
</dbReference>
<dbReference type="SUPFAM" id="SSF52540">
    <property type="entry name" value="P-loop containing nucleoside triphosphate hydrolases"/>
    <property type="match status" value="1"/>
</dbReference>
<evidence type="ECO:0000259" key="5">
    <source>
        <dbReference type="Pfam" id="PF08378"/>
    </source>
</evidence>
<dbReference type="Proteomes" id="UP001224418">
    <property type="component" value="Unassembled WGS sequence"/>
</dbReference>
<name>A0ABU0JQK5_HATLI</name>
<feature type="domain" description="UvrD-like helicase C-terminal" evidence="6">
    <location>
        <begin position="395"/>
        <end position="508"/>
    </location>
</feature>
<evidence type="ECO:0000256" key="4">
    <source>
        <dbReference type="ARBA" id="ARBA00022840"/>
    </source>
</evidence>
<accession>A0ABU0JQK5</accession>
<proteinExistence type="predicted"/>
<evidence type="ECO:0000256" key="3">
    <source>
        <dbReference type="ARBA" id="ARBA00022806"/>
    </source>
</evidence>
<dbReference type="Pfam" id="PF08378">
    <property type="entry name" value="NERD"/>
    <property type="match status" value="1"/>
</dbReference>
<feature type="domain" description="NERD" evidence="5">
    <location>
        <begin position="17"/>
        <end position="107"/>
    </location>
</feature>
<keyword evidence="4" id="KW-0067">ATP-binding</keyword>
<keyword evidence="3 7" id="KW-0347">Helicase</keyword>
<evidence type="ECO:0000256" key="2">
    <source>
        <dbReference type="ARBA" id="ARBA00022801"/>
    </source>
</evidence>
<dbReference type="Pfam" id="PF13245">
    <property type="entry name" value="AAA_19"/>
    <property type="match status" value="1"/>
</dbReference>
<organism evidence="7 8">
    <name type="scientific">Hathewaya limosa</name>
    <name type="common">Clostridium limosum</name>
    <dbReference type="NCBI Taxonomy" id="1536"/>
    <lineage>
        <taxon>Bacteria</taxon>
        <taxon>Bacillati</taxon>
        <taxon>Bacillota</taxon>
        <taxon>Clostridia</taxon>
        <taxon>Eubacteriales</taxon>
        <taxon>Clostridiaceae</taxon>
        <taxon>Hathewaya</taxon>
    </lineage>
</organism>
<dbReference type="InterPro" id="IPR011528">
    <property type="entry name" value="NERD"/>
</dbReference>
<dbReference type="Gene3D" id="3.40.50.300">
    <property type="entry name" value="P-loop containing nucleotide triphosphate hydrolases"/>
    <property type="match status" value="2"/>
</dbReference>
<dbReference type="InterPro" id="IPR027417">
    <property type="entry name" value="P-loop_NTPase"/>
</dbReference>
<dbReference type="InterPro" id="IPR014017">
    <property type="entry name" value="DNA_helicase_UvrD-like_C"/>
</dbReference>
<feature type="domain" description="UvrD-like helicase C-terminal" evidence="6">
    <location>
        <begin position="518"/>
        <end position="575"/>
    </location>
</feature>
<evidence type="ECO:0000313" key="8">
    <source>
        <dbReference type="Proteomes" id="UP001224418"/>
    </source>
</evidence>